<dbReference type="EMBL" id="CM037021">
    <property type="protein sequence ID" value="KAH7668467.1"/>
    <property type="molecule type" value="Genomic_DNA"/>
</dbReference>
<reference evidence="2" key="1">
    <citation type="journal article" date="2022" name="Nat. Commun.">
        <title>Chromosome evolution and the genetic basis of agronomically important traits in greater yam.</title>
        <authorList>
            <person name="Bredeson J.V."/>
            <person name="Lyons J.B."/>
            <person name="Oniyinde I.O."/>
            <person name="Okereke N.R."/>
            <person name="Kolade O."/>
            <person name="Nnabue I."/>
            <person name="Nwadili C.O."/>
            <person name="Hribova E."/>
            <person name="Parker M."/>
            <person name="Nwogha J."/>
            <person name="Shu S."/>
            <person name="Carlson J."/>
            <person name="Kariba R."/>
            <person name="Muthemba S."/>
            <person name="Knop K."/>
            <person name="Barton G.J."/>
            <person name="Sherwood A.V."/>
            <person name="Lopez-Montes A."/>
            <person name="Asiedu R."/>
            <person name="Jamnadass R."/>
            <person name="Muchugi A."/>
            <person name="Goodstein D."/>
            <person name="Egesi C.N."/>
            <person name="Featherston J."/>
            <person name="Asfaw A."/>
            <person name="Simpson G.G."/>
            <person name="Dolezel J."/>
            <person name="Hendre P.S."/>
            <person name="Van Deynze A."/>
            <person name="Kumar P.L."/>
            <person name="Obidiegwu J.E."/>
            <person name="Bhattacharjee R."/>
            <person name="Rokhsar D.S."/>
        </authorList>
    </citation>
    <scope>NUCLEOTIDE SEQUENCE [LARGE SCALE GENOMIC DNA]</scope>
    <source>
        <strain evidence="2">cv. TDa95/00328</strain>
    </source>
</reference>
<evidence type="ECO:0000313" key="1">
    <source>
        <dbReference type="EMBL" id="KAH7668467.1"/>
    </source>
</evidence>
<comment type="caution">
    <text evidence="1">The sequence shown here is derived from an EMBL/GenBank/DDBJ whole genome shotgun (WGS) entry which is preliminary data.</text>
</comment>
<evidence type="ECO:0000313" key="2">
    <source>
        <dbReference type="Proteomes" id="UP000827976"/>
    </source>
</evidence>
<protein>
    <submittedName>
        <fullName evidence="1">Uncharacterized protein</fullName>
    </submittedName>
</protein>
<sequence>MTDGMVTRARTVDEQLSSMAEQLARHDAVITKIDTLYSTVQHYSDSFEILWKSNSESLDILRSSLAAQQTVMAEMMVKLQHLDKPSSHFPASQPPLLPFPPSNSNPPIHHSFPLTPASLHTTSSSLTPKLPKIEVPFFSGEYVIGWIFQINHYFIFNKIPEDQRVTIAAFYMVGPAHQWFQWLHSIDQLAQ</sequence>
<proteinExistence type="predicted"/>
<accession>A0ACB7V4X2</accession>
<organism evidence="1 2">
    <name type="scientific">Dioscorea alata</name>
    <name type="common">Purple yam</name>
    <dbReference type="NCBI Taxonomy" id="55571"/>
    <lineage>
        <taxon>Eukaryota</taxon>
        <taxon>Viridiplantae</taxon>
        <taxon>Streptophyta</taxon>
        <taxon>Embryophyta</taxon>
        <taxon>Tracheophyta</taxon>
        <taxon>Spermatophyta</taxon>
        <taxon>Magnoliopsida</taxon>
        <taxon>Liliopsida</taxon>
        <taxon>Dioscoreales</taxon>
        <taxon>Dioscoreaceae</taxon>
        <taxon>Dioscorea</taxon>
    </lineage>
</organism>
<gene>
    <name evidence="1" type="ORF">IHE45_11G012800</name>
</gene>
<dbReference type="Proteomes" id="UP000827976">
    <property type="component" value="Chromosome 11"/>
</dbReference>
<name>A0ACB7V4X2_DIOAL</name>
<keyword evidence="2" id="KW-1185">Reference proteome</keyword>